<dbReference type="EMBL" id="ML119145">
    <property type="protein sequence ID" value="RPB10200.1"/>
    <property type="molecule type" value="Genomic_DNA"/>
</dbReference>
<gene>
    <name evidence="1" type="ORF">P167DRAFT_537892</name>
</gene>
<dbReference type="Proteomes" id="UP000277580">
    <property type="component" value="Unassembled WGS sequence"/>
</dbReference>
<reference evidence="1 2" key="1">
    <citation type="journal article" date="2018" name="Nat. Ecol. Evol.">
        <title>Pezizomycetes genomes reveal the molecular basis of ectomycorrhizal truffle lifestyle.</title>
        <authorList>
            <person name="Murat C."/>
            <person name="Payen T."/>
            <person name="Noel B."/>
            <person name="Kuo A."/>
            <person name="Morin E."/>
            <person name="Chen J."/>
            <person name="Kohler A."/>
            <person name="Krizsan K."/>
            <person name="Balestrini R."/>
            <person name="Da Silva C."/>
            <person name="Montanini B."/>
            <person name="Hainaut M."/>
            <person name="Levati E."/>
            <person name="Barry K.W."/>
            <person name="Belfiori B."/>
            <person name="Cichocki N."/>
            <person name="Clum A."/>
            <person name="Dockter R.B."/>
            <person name="Fauchery L."/>
            <person name="Guy J."/>
            <person name="Iotti M."/>
            <person name="Le Tacon F."/>
            <person name="Lindquist E.A."/>
            <person name="Lipzen A."/>
            <person name="Malagnac F."/>
            <person name="Mello A."/>
            <person name="Molinier V."/>
            <person name="Miyauchi S."/>
            <person name="Poulain J."/>
            <person name="Riccioni C."/>
            <person name="Rubini A."/>
            <person name="Sitrit Y."/>
            <person name="Splivallo R."/>
            <person name="Traeger S."/>
            <person name="Wang M."/>
            <person name="Zifcakova L."/>
            <person name="Wipf D."/>
            <person name="Zambonelli A."/>
            <person name="Paolocci F."/>
            <person name="Nowrousian M."/>
            <person name="Ottonello S."/>
            <person name="Baldrian P."/>
            <person name="Spatafora J.W."/>
            <person name="Henrissat B."/>
            <person name="Nagy L.G."/>
            <person name="Aury J.M."/>
            <person name="Wincker P."/>
            <person name="Grigoriev I.V."/>
            <person name="Bonfante P."/>
            <person name="Martin F.M."/>
        </authorList>
    </citation>
    <scope>NUCLEOTIDE SEQUENCE [LARGE SCALE GENOMIC DNA]</scope>
    <source>
        <strain evidence="1 2">CCBAS932</strain>
    </source>
</reference>
<keyword evidence="2" id="KW-1185">Reference proteome</keyword>
<organism evidence="1 2">
    <name type="scientific">Morchella conica CCBAS932</name>
    <dbReference type="NCBI Taxonomy" id="1392247"/>
    <lineage>
        <taxon>Eukaryota</taxon>
        <taxon>Fungi</taxon>
        <taxon>Dikarya</taxon>
        <taxon>Ascomycota</taxon>
        <taxon>Pezizomycotina</taxon>
        <taxon>Pezizomycetes</taxon>
        <taxon>Pezizales</taxon>
        <taxon>Morchellaceae</taxon>
        <taxon>Morchella</taxon>
    </lineage>
</organism>
<evidence type="ECO:0000313" key="2">
    <source>
        <dbReference type="Proteomes" id="UP000277580"/>
    </source>
</evidence>
<evidence type="ECO:0000313" key="1">
    <source>
        <dbReference type="EMBL" id="RPB10200.1"/>
    </source>
</evidence>
<proteinExistence type="predicted"/>
<sequence>MFRRTKRGHPYKVFQHLSQTFAVDLPTPSPIFTVGLPTPVTNLYSRPSKNDPESSVEFPMVLKPLVAFPRTIGVVLMLPPLSTRGLNHRSHDINTNWASAGIKCTVVYYIVMFSTNLLSLRASVRAWSSIISPYAPLLYSARLSVRTIHTLHLQQETNPYHYT</sequence>
<name>A0A3N4KI73_9PEZI</name>
<protein>
    <submittedName>
        <fullName evidence="1">Uncharacterized protein</fullName>
    </submittedName>
</protein>
<dbReference type="AlphaFoldDB" id="A0A3N4KI73"/>
<accession>A0A3N4KI73</accession>
<dbReference type="InParanoid" id="A0A3N4KI73"/>